<reference evidence="2" key="1">
    <citation type="journal article" date="2011" name="Nat. Genet.">
        <title>The Arabidopsis lyrata genome sequence and the basis of rapid genome size change.</title>
        <authorList>
            <person name="Hu T.T."/>
            <person name="Pattyn P."/>
            <person name="Bakker E.G."/>
            <person name="Cao J."/>
            <person name="Cheng J.-F."/>
            <person name="Clark R.M."/>
            <person name="Fahlgren N."/>
            <person name="Fawcett J.A."/>
            <person name="Grimwood J."/>
            <person name="Gundlach H."/>
            <person name="Haberer G."/>
            <person name="Hollister J.D."/>
            <person name="Ossowski S."/>
            <person name="Ottilar R.P."/>
            <person name="Salamov A.A."/>
            <person name="Schneeberger K."/>
            <person name="Spannagl M."/>
            <person name="Wang X."/>
            <person name="Yang L."/>
            <person name="Nasrallah M.E."/>
            <person name="Bergelson J."/>
            <person name="Carrington J.C."/>
            <person name="Gaut B.S."/>
            <person name="Schmutz J."/>
            <person name="Mayer K.F.X."/>
            <person name="Van de Peer Y."/>
            <person name="Grigoriev I.V."/>
            <person name="Nordborg M."/>
            <person name="Weigel D."/>
            <person name="Guo Y.-L."/>
        </authorList>
    </citation>
    <scope>NUCLEOTIDE SEQUENCE [LARGE SCALE GENOMIC DNA]</scope>
    <source>
        <strain evidence="2">cv. MN47</strain>
    </source>
</reference>
<sequence length="96" mass="10712">MSNFTLQAQLNLLAAFDDPLPIVNCEGDFVKRVESLYWMGNNSTKLENGRTPHCWTFFSSKQSSSVRAGMLQGVEIALGLPEGSIPKPVYTRLIDY</sequence>
<evidence type="ECO:0000313" key="2">
    <source>
        <dbReference type="Proteomes" id="UP000008694"/>
    </source>
</evidence>
<dbReference type="Gene3D" id="3.90.660.10">
    <property type="match status" value="1"/>
</dbReference>
<dbReference type="PANTHER" id="PTHR16128">
    <property type="entry name" value="FAD/NAD(P)-BINDING OXIDOREDUCTASE FAMILY PROTEIN"/>
    <property type="match status" value="1"/>
</dbReference>
<organism evidence="2">
    <name type="scientific">Arabidopsis lyrata subsp. lyrata</name>
    <name type="common">Lyre-leaved rock-cress</name>
    <dbReference type="NCBI Taxonomy" id="81972"/>
    <lineage>
        <taxon>Eukaryota</taxon>
        <taxon>Viridiplantae</taxon>
        <taxon>Streptophyta</taxon>
        <taxon>Embryophyta</taxon>
        <taxon>Tracheophyta</taxon>
        <taxon>Spermatophyta</taxon>
        <taxon>Magnoliopsida</taxon>
        <taxon>eudicotyledons</taxon>
        <taxon>Gunneridae</taxon>
        <taxon>Pentapetalae</taxon>
        <taxon>rosids</taxon>
        <taxon>malvids</taxon>
        <taxon>Brassicales</taxon>
        <taxon>Brassicaceae</taxon>
        <taxon>Camelineae</taxon>
        <taxon>Arabidopsis</taxon>
    </lineage>
</organism>
<dbReference type="STRING" id="81972.D7MX00"/>
<accession>D7MX00</accession>
<dbReference type="AlphaFoldDB" id="D7MX00"/>
<proteinExistence type="predicted"/>
<dbReference type="Proteomes" id="UP000008694">
    <property type="component" value="Unassembled WGS sequence"/>
</dbReference>
<dbReference type="PANTHER" id="PTHR16128:SF8">
    <property type="entry name" value="EXPRESSED PROTEIN"/>
    <property type="match status" value="1"/>
</dbReference>
<gene>
    <name evidence="1" type="ORF">ARALYDRAFT_920395</name>
</gene>
<dbReference type="Gramene" id="scaffold_24800001.1">
    <property type="protein sequence ID" value="scaffold_24800001.1"/>
    <property type="gene ID" value="scaffold_24800001.1"/>
</dbReference>
<name>D7MX00_ARALL</name>
<keyword evidence="2" id="KW-1185">Reference proteome</keyword>
<protein>
    <submittedName>
        <fullName evidence="1">Uncharacterized protein</fullName>
    </submittedName>
</protein>
<dbReference type="HOGENOM" id="CLU_2362600_0_0_1"/>
<dbReference type="EMBL" id="GL348893">
    <property type="protein sequence ID" value="EFH38932.1"/>
    <property type="molecule type" value="Genomic_DNA"/>
</dbReference>
<evidence type="ECO:0000313" key="1">
    <source>
        <dbReference type="EMBL" id="EFH38932.1"/>
    </source>
</evidence>